<dbReference type="AlphaFoldDB" id="A0A7C5X2I2"/>
<comment type="cofactor">
    <cofactor evidence="1">
        <name>Mg(2+)</name>
        <dbReference type="ChEBI" id="CHEBI:18420"/>
    </cofactor>
</comment>
<evidence type="ECO:0000256" key="6">
    <source>
        <dbReference type="RuleBase" id="RU004466"/>
    </source>
</evidence>
<evidence type="ECO:0000256" key="5">
    <source>
        <dbReference type="ARBA" id="ARBA00022842"/>
    </source>
</evidence>
<gene>
    <name evidence="7" type="ORF">ENN04_00430</name>
</gene>
<keyword evidence="5" id="KW-0460">Magnesium</keyword>
<dbReference type="EMBL" id="DSAC01000006">
    <property type="protein sequence ID" value="HHO73096.1"/>
    <property type="molecule type" value="Genomic_DNA"/>
</dbReference>
<comment type="similarity">
    <text evidence="2 6">Belongs to the FPP/GGPP synthase family.</text>
</comment>
<keyword evidence="4" id="KW-0479">Metal-binding</keyword>
<proteinExistence type="inferred from homology"/>
<dbReference type="Gene3D" id="1.10.600.10">
    <property type="entry name" value="Farnesyl Diphosphate Synthase"/>
    <property type="match status" value="1"/>
</dbReference>
<evidence type="ECO:0000256" key="2">
    <source>
        <dbReference type="ARBA" id="ARBA00006706"/>
    </source>
</evidence>
<dbReference type="GO" id="GO:0004659">
    <property type="term" value="F:prenyltransferase activity"/>
    <property type="evidence" value="ECO:0007669"/>
    <property type="project" value="InterPro"/>
</dbReference>
<dbReference type="GO" id="GO:0008299">
    <property type="term" value="P:isoprenoid biosynthetic process"/>
    <property type="evidence" value="ECO:0007669"/>
    <property type="project" value="InterPro"/>
</dbReference>
<organism evidence="7">
    <name type="scientific">Thermocrinis ruber</name>
    <dbReference type="NCBI Taxonomy" id="75906"/>
    <lineage>
        <taxon>Bacteria</taxon>
        <taxon>Pseudomonadati</taxon>
        <taxon>Aquificota</taxon>
        <taxon>Aquificia</taxon>
        <taxon>Aquificales</taxon>
        <taxon>Aquificaceae</taxon>
        <taxon>Thermocrinis</taxon>
    </lineage>
</organism>
<comment type="caution">
    <text evidence="7">The sequence shown here is derived from an EMBL/GenBank/DDBJ whole genome shotgun (WGS) entry which is preliminary data.</text>
</comment>
<evidence type="ECO:0000256" key="4">
    <source>
        <dbReference type="ARBA" id="ARBA00022723"/>
    </source>
</evidence>
<dbReference type="SUPFAM" id="SSF48576">
    <property type="entry name" value="Terpenoid synthases"/>
    <property type="match status" value="1"/>
</dbReference>
<keyword evidence="3 6" id="KW-0808">Transferase</keyword>
<evidence type="ECO:0000256" key="3">
    <source>
        <dbReference type="ARBA" id="ARBA00022679"/>
    </source>
</evidence>
<dbReference type="InterPro" id="IPR008949">
    <property type="entry name" value="Isoprenoid_synthase_dom_sf"/>
</dbReference>
<dbReference type="SFLD" id="SFLDG01017">
    <property type="entry name" value="Polyprenyl_Transferase_Like"/>
    <property type="match status" value="1"/>
</dbReference>
<dbReference type="Pfam" id="PF00348">
    <property type="entry name" value="polyprenyl_synt"/>
    <property type="match status" value="1"/>
</dbReference>
<dbReference type="GO" id="GO:0046872">
    <property type="term" value="F:metal ion binding"/>
    <property type="evidence" value="ECO:0007669"/>
    <property type="project" value="UniProtKB-KW"/>
</dbReference>
<sequence>MLELSQFNQFMLDYLDPEIKLVEDVGRHILSAGGKRLRPLLMMEVCRVLGGDVERVIPLAVGIEYIHMASLLHDDVVDGAHTRRGRPSANVLFGNQAVVLGGDYFYAKALWLYANYGNLQAVEMVSRAVMHMSQSQLLELLSLGKLISEEEYFKIIDGKTGALFGASMGVGALMAESPLAEEFYQMGLKVGRAFQLIDDALDYSSSEERLGKPVGNDLREGKCTYPLLSVLDHLDRHWVLERFGKGNTEELREKVVLLGGVENTKRRAEEEIAPVLEFVGKFENSQALLQLIKSIVNRDR</sequence>
<dbReference type="PROSITE" id="PS00723">
    <property type="entry name" value="POLYPRENYL_SYNTHASE_1"/>
    <property type="match status" value="1"/>
</dbReference>
<evidence type="ECO:0000313" key="7">
    <source>
        <dbReference type="EMBL" id="HHO73096.1"/>
    </source>
</evidence>
<protein>
    <submittedName>
        <fullName evidence="7">Polyprenyl synthetase family protein</fullName>
    </submittedName>
</protein>
<name>A0A7C5X2I2_9AQUI</name>
<reference evidence="7" key="1">
    <citation type="journal article" date="2020" name="mSystems">
        <title>Genome- and Community-Level Interaction Insights into Carbon Utilization and Element Cycling Functions of Hydrothermarchaeota in Hydrothermal Sediment.</title>
        <authorList>
            <person name="Zhou Z."/>
            <person name="Liu Y."/>
            <person name="Xu W."/>
            <person name="Pan J."/>
            <person name="Luo Z.H."/>
            <person name="Li M."/>
        </authorList>
    </citation>
    <scope>NUCLEOTIDE SEQUENCE [LARGE SCALE GENOMIC DNA]</scope>
    <source>
        <strain evidence="7">SpSt-114</strain>
    </source>
</reference>
<dbReference type="CDD" id="cd00685">
    <property type="entry name" value="Trans_IPPS_HT"/>
    <property type="match status" value="1"/>
</dbReference>
<dbReference type="SFLD" id="SFLDS00005">
    <property type="entry name" value="Isoprenoid_Synthase_Type_I"/>
    <property type="match status" value="1"/>
</dbReference>
<evidence type="ECO:0000256" key="1">
    <source>
        <dbReference type="ARBA" id="ARBA00001946"/>
    </source>
</evidence>
<dbReference type="InterPro" id="IPR033749">
    <property type="entry name" value="Polyprenyl_synt_CS"/>
</dbReference>
<dbReference type="PANTHER" id="PTHR12001:SF69">
    <property type="entry name" value="ALL TRANS-POLYPRENYL-DIPHOSPHATE SYNTHASE PDSS1"/>
    <property type="match status" value="1"/>
</dbReference>
<accession>A0A7C5X2I2</accession>
<dbReference type="PANTHER" id="PTHR12001">
    <property type="entry name" value="GERANYLGERANYL PYROPHOSPHATE SYNTHASE"/>
    <property type="match status" value="1"/>
</dbReference>
<dbReference type="InterPro" id="IPR000092">
    <property type="entry name" value="Polyprenyl_synt"/>
</dbReference>